<dbReference type="EMBL" id="AUZY01000589">
    <property type="protein sequence ID" value="EQD78299.1"/>
    <property type="molecule type" value="Genomic_DNA"/>
</dbReference>
<feature type="transmembrane region" description="Helical" evidence="1">
    <location>
        <begin position="12"/>
        <end position="33"/>
    </location>
</feature>
<gene>
    <name evidence="2" type="ORF">B1B_00798</name>
</gene>
<accession>T1DA42</accession>
<feature type="transmembrane region" description="Helical" evidence="1">
    <location>
        <begin position="53"/>
        <end position="72"/>
    </location>
</feature>
<keyword evidence="1" id="KW-1133">Transmembrane helix</keyword>
<evidence type="ECO:0000313" key="2">
    <source>
        <dbReference type="EMBL" id="EQD78299.1"/>
    </source>
</evidence>
<dbReference type="AlphaFoldDB" id="T1DA42"/>
<proteinExistence type="predicted"/>
<protein>
    <submittedName>
        <fullName evidence="2">SNARE associated protein</fullName>
    </submittedName>
</protein>
<evidence type="ECO:0000256" key="1">
    <source>
        <dbReference type="SAM" id="Phobius"/>
    </source>
</evidence>
<keyword evidence="1" id="KW-0812">Transmembrane</keyword>
<feature type="non-terminal residue" evidence="2">
    <location>
        <position position="73"/>
    </location>
</feature>
<reference evidence="2" key="1">
    <citation type="submission" date="2013-08" db="EMBL/GenBank/DDBJ databases">
        <authorList>
            <person name="Mendez C."/>
            <person name="Richter M."/>
            <person name="Ferrer M."/>
            <person name="Sanchez J."/>
        </authorList>
    </citation>
    <scope>NUCLEOTIDE SEQUENCE</scope>
</reference>
<name>T1DA42_9ZZZZ</name>
<sequence>MTHILFQLTHLPPLGVYGFVLLWLAAESVGLPLPDEAVLLTLGFLAHRGTVSLVPLVLCAVAGSAIGATISYQ</sequence>
<organism evidence="2">
    <name type="scientific">mine drainage metagenome</name>
    <dbReference type="NCBI Taxonomy" id="410659"/>
    <lineage>
        <taxon>unclassified sequences</taxon>
        <taxon>metagenomes</taxon>
        <taxon>ecological metagenomes</taxon>
    </lineage>
</organism>
<reference evidence="2" key="2">
    <citation type="journal article" date="2014" name="ISME J.">
        <title>Microbial stratification in low pH oxic and suboxic macroscopic growths along an acid mine drainage.</title>
        <authorList>
            <person name="Mendez-Garcia C."/>
            <person name="Mesa V."/>
            <person name="Sprenger R.R."/>
            <person name="Richter M."/>
            <person name="Diez M.S."/>
            <person name="Solano J."/>
            <person name="Bargiela R."/>
            <person name="Golyshina O.V."/>
            <person name="Manteca A."/>
            <person name="Ramos J.L."/>
            <person name="Gallego J.R."/>
            <person name="Llorente I."/>
            <person name="Martins Dos Santos V.A."/>
            <person name="Jensen O.N."/>
            <person name="Pelaez A.I."/>
            <person name="Sanchez J."/>
            <person name="Ferrer M."/>
        </authorList>
    </citation>
    <scope>NUCLEOTIDE SEQUENCE</scope>
</reference>
<comment type="caution">
    <text evidence="2">The sequence shown here is derived from an EMBL/GenBank/DDBJ whole genome shotgun (WGS) entry which is preliminary data.</text>
</comment>
<keyword evidence="1" id="KW-0472">Membrane</keyword>